<dbReference type="AlphaFoldDB" id="X0UDJ1"/>
<name>X0UDJ1_9ZZZZ</name>
<organism evidence="1">
    <name type="scientific">marine sediment metagenome</name>
    <dbReference type="NCBI Taxonomy" id="412755"/>
    <lineage>
        <taxon>unclassified sequences</taxon>
        <taxon>metagenomes</taxon>
        <taxon>ecological metagenomes</taxon>
    </lineage>
</organism>
<proteinExistence type="predicted"/>
<dbReference type="EMBL" id="BARS01022774">
    <property type="protein sequence ID" value="GAG03849.1"/>
    <property type="molecule type" value="Genomic_DNA"/>
</dbReference>
<evidence type="ECO:0000313" key="1">
    <source>
        <dbReference type="EMBL" id="GAG03849.1"/>
    </source>
</evidence>
<accession>X0UDJ1</accession>
<protein>
    <submittedName>
        <fullName evidence="1">Uncharacterized protein</fullName>
    </submittedName>
</protein>
<sequence length="66" mass="7988">MTNSSIGNVYTNPFIEQRSDSWYHLYFNDGYMRLRMNFKSGARWNMILREERKSDNIINSTKFNNN</sequence>
<comment type="caution">
    <text evidence="1">The sequence shown here is derived from an EMBL/GenBank/DDBJ whole genome shotgun (WGS) entry which is preliminary data.</text>
</comment>
<reference evidence="1" key="1">
    <citation type="journal article" date="2014" name="Front. Microbiol.">
        <title>High frequency of phylogenetically diverse reductive dehalogenase-homologous genes in deep subseafloor sedimentary metagenomes.</title>
        <authorList>
            <person name="Kawai M."/>
            <person name="Futagami T."/>
            <person name="Toyoda A."/>
            <person name="Takaki Y."/>
            <person name="Nishi S."/>
            <person name="Hori S."/>
            <person name="Arai W."/>
            <person name="Tsubouchi T."/>
            <person name="Morono Y."/>
            <person name="Uchiyama I."/>
            <person name="Ito T."/>
            <person name="Fujiyama A."/>
            <person name="Inagaki F."/>
            <person name="Takami H."/>
        </authorList>
    </citation>
    <scope>NUCLEOTIDE SEQUENCE</scope>
    <source>
        <strain evidence="1">Expedition CK06-06</strain>
    </source>
</reference>
<gene>
    <name evidence="1" type="ORF">S01H1_36357</name>
</gene>